<accession>A0A813YKC4</accession>
<evidence type="ECO:0000313" key="2">
    <source>
        <dbReference type="EMBL" id="CAF0885504.1"/>
    </source>
</evidence>
<sequence>MSNIGNVTMLVCWNKQRRNINVNINDHLNNIQEKVIQTYGIKRKTNFAEYQIQYFDESYGSFVDLCDDTIDHFRTLLRTLRELDNPKKKEQIWCLNIVPNEIEIINRKSSDPLTVDKNNHQLKNNIDKYTQQATSETDNSIDDGAPPDSMEDTDDTHSTSSSSQVEHGHQQQTSNGLPRSTNPLQLHFDIDVADRQRDQYESEIRRRNSKNKSSVGGVFLQGRNLDNSSSHPTVHFTLPQDKQNLRWYLHFYVLTERDQYGQHYIHASKGIYDNETKPQDRFGPILNSNAVNPYVVELDKDQIQRGQYEIRLRVCNIHNLSDHKHSKLRKFPEVHARNIYMNPRLLSSCTSNSLNLSSANFHLGCLLITGNRIEDRCISQMTIENKRRKRKKMSE</sequence>
<evidence type="ECO:0000313" key="3">
    <source>
        <dbReference type="EMBL" id="CAF1182219.1"/>
    </source>
</evidence>
<dbReference type="AlphaFoldDB" id="A0A813YKC4"/>
<evidence type="ECO:0000313" key="5">
    <source>
        <dbReference type="Proteomes" id="UP000663852"/>
    </source>
</evidence>
<protein>
    <submittedName>
        <fullName evidence="2">Uncharacterized protein</fullName>
    </submittedName>
</protein>
<feature type="compositionally biased region" description="Basic and acidic residues" evidence="1">
    <location>
        <begin position="188"/>
        <end position="206"/>
    </location>
</feature>
<dbReference type="OrthoDB" id="10010143at2759"/>
<feature type="compositionally biased region" description="Polar residues" evidence="1">
    <location>
        <begin position="170"/>
        <end position="184"/>
    </location>
</feature>
<gene>
    <name evidence="2" type="ORF">EDS130_LOCUS9010</name>
    <name evidence="3" type="ORF">XAT740_LOCUS22643</name>
</gene>
<dbReference type="EMBL" id="CAJNOJ010000029">
    <property type="protein sequence ID" value="CAF0885504.1"/>
    <property type="molecule type" value="Genomic_DNA"/>
</dbReference>
<dbReference type="EMBL" id="CAJNOR010001675">
    <property type="protein sequence ID" value="CAF1182219.1"/>
    <property type="molecule type" value="Genomic_DNA"/>
</dbReference>
<feature type="region of interest" description="Disordered" evidence="1">
    <location>
        <begin position="131"/>
        <end position="228"/>
    </location>
</feature>
<reference evidence="2" key="1">
    <citation type="submission" date="2021-02" db="EMBL/GenBank/DDBJ databases">
        <authorList>
            <person name="Nowell W R."/>
        </authorList>
    </citation>
    <scope>NUCLEOTIDE SEQUENCE</scope>
</reference>
<dbReference type="Proteomes" id="UP000663828">
    <property type="component" value="Unassembled WGS sequence"/>
</dbReference>
<keyword evidence="4" id="KW-1185">Reference proteome</keyword>
<dbReference type="Proteomes" id="UP000663852">
    <property type="component" value="Unassembled WGS sequence"/>
</dbReference>
<evidence type="ECO:0000256" key="1">
    <source>
        <dbReference type="SAM" id="MobiDB-lite"/>
    </source>
</evidence>
<evidence type="ECO:0000313" key="4">
    <source>
        <dbReference type="Proteomes" id="UP000663828"/>
    </source>
</evidence>
<organism evidence="2 5">
    <name type="scientific">Adineta ricciae</name>
    <name type="common">Rotifer</name>
    <dbReference type="NCBI Taxonomy" id="249248"/>
    <lineage>
        <taxon>Eukaryota</taxon>
        <taxon>Metazoa</taxon>
        <taxon>Spiralia</taxon>
        <taxon>Gnathifera</taxon>
        <taxon>Rotifera</taxon>
        <taxon>Eurotatoria</taxon>
        <taxon>Bdelloidea</taxon>
        <taxon>Adinetida</taxon>
        <taxon>Adinetidae</taxon>
        <taxon>Adineta</taxon>
    </lineage>
</organism>
<comment type="caution">
    <text evidence="2">The sequence shown here is derived from an EMBL/GenBank/DDBJ whole genome shotgun (WGS) entry which is preliminary data.</text>
</comment>
<proteinExistence type="predicted"/>
<name>A0A813YKC4_ADIRI</name>